<dbReference type="GO" id="GO:0071555">
    <property type="term" value="P:cell wall organization"/>
    <property type="evidence" value="ECO:0007669"/>
    <property type="project" value="UniProtKB-KW"/>
</dbReference>
<evidence type="ECO:0000256" key="16">
    <source>
        <dbReference type="ARBA" id="ARBA00047632"/>
    </source>
</evidence>
<evidence type="ECO:0000256" key="1">
    <source>
        <dbReference type="ARBA" id="ARBA00002734"/>
    </source>
</evidence>
<keyword evidence="7 17" id="KW-0963">Cytoplasm</keyword>
<keyword evidence="8 17" id="KW-0436">Ligase</keyword>
<keyword evidence="22" id="KW-1185">Reference proteome</keyword>
<evidence type="ECO:0000259" key="19">
    <source>
        <dbReference type="Pfam" id="PF02875"/>
    </source>
</evidence>
<comment type="similarity">
    <text evidence="4 17">Belongs to the MurCDEF family.</text>
</comment>
<keyword evidence="10 17" id="KW-0067">ATP-binding</keyword>
<keyword evidence="11 17" id="KW-0133">Cell shape</keyword>
<evidence type="ECO:0000256" key="5">
    <source>
        <dbReference type="ARBA" id="ARBA00012212"/>
    </source>
</evidence>
<dbReference type="OrthoDB" id="9809796at2"/>
<dbReference type="PANTHER" id="PTHR43692">
    <property type="entry name" value="UDP-N-ACETYLMURAMOYLALANINE--D-GLUTAMATE LIGASE"/>
    <property type="match status" value="1"/>
</dbReference>
<evidence type="ECO:0000256" key="9">
    <source>
        <dbReference type="ARBA" id="ARBA00022741"/>
    </source>
</evidence>
<dbReference type="GO" id="GO:0051301">
    <property type="term" value="P:cell division"/>
    <property type="evidence" value="ECO:0007669"/>
    <property type="project" value="UniProtKB-KW"/>
</dbReference>
<gene>
    <name evidence="17" type="primary">murD</name>
    <name evidence="21" type="ORF">D1B33_02485</name>
</gene>
<comment type="function">
    <text evidence="1 17 18">Cell wall formation. Catalyzes the addition of glutamate to the nucleotide precursor UDP-N-acetylmuramoyl-L-alanine (UMA).</text>
</comment>
<dbReference type="InterPro" id="IPR004101">
    <property type="entry name" value="Mur_ligase_C"/>
</dbReference>
<evidence type="ECO:0000259" key="20">
    <source>
        <dbReference type="Pfam" id="PF08245"/>
    </source>
</evidence>
<evidence type="ECO:0000256" key="10">
    <source>
        <dbReference type="ARBA" id="ARBA00022840"/>
    </source>
</evidence>
<dbReference type="InterPro" id="IPR013221">
    <property type="entry name" value="Mur_ligase_cen"/>
</dbReference>
<name>A0A396SL28_9BACL</name>
<feature type="domain" description="Mur ligase central" evidence="20">
    <location>
        <begin position="117"/>
        <end position="291"/>
    </location>
</feature>
<dbReference type="PANTHER" id="PTHR43692:SF1">
    <property type="entry name" value="UDP-N-ACETYLMURAMOYLALANINE--D-GLUTAMATE LIGASE"/>
    <property type="match status" value="1"/>
</dbReference>
<dbReference type="SUPFAM" id="SSF51984">
    <property type="entry name" value="MurCD N-terminal domain"/>
    <property type="match status" value="1"/>
</dbReference>
<dbReference type="HAMAP" id="MF_00639">
    <property type="entry name" value="MurD"/>
    <property type="match status" value="1"/>
</dbReference>
<evidence type="ECO:0000256" key="17">
    <source>
        <dbReference type="HAMAP-Rule" id="MF_00639"/>
    </source>
</evidence>
<comment type="pathway">
    <text evidence="3 17 18">Cell wall biogenesis; peptidoglycan biosynthesis.</text>
</comment>
<feature type="binding site" evidence="17">
    <location>
        <begin position="119"/>
        <end position="125"/>
    </location>
    <ligand>
        <name>ATP</name>
        <dbReference type="ChEBI" id="CHEBI:30616"/>
    </ligand>
</feature>
<dbReference type="GO" id="GO:0008764">
    <property type="term" value="F:UDP-N-acetylmuramoylalanine-D-glutamate ligase activity"/>
    <property type="evidence" value="ECO:0007669"/>
    <property type="project" value="UniProtKB-UniRule"/>
</dbReference>
<dbReference type="Gene3D" id="3.40.1190.10">
    <property type="entry name" value="Mur-like, catalytic domain"/>
    <property type="match status" value="1"/>
</dbReference>
<evidence type="ECO:0000256" key="15">
    <source>
        <dbReference type="ARBA" id="ARBA00032324"/>
    </source>
</evidence>
<dbReference type="GO" id="GO:0005524">
    <property type="term" value="F:ATP binding"/>
    <property type="evidence" value="ECO:0007669"/>
    <property type="project" value="UniProtKB-UniRule"/>
</dbReference>
<keyword evidence="13 17" id="KW-0961">Cell wall biogenesis/degradation</keyword>
<evidence type="ECO:0000256" key="3">
    <source>
        <dbReference type="ARBA" id="ARBA00004752"/>
    </source>
</evidence>
<organism evidence="21 22">
    <name type="scientific">Ureibacillus yapensis</name>
    <dbReference type="NCBI Taxonomy" id="2304605"/>
    <lineage>
        <taxon>Bacteria</taxon>
        <taxon>Bacillati</taxon>
        <taxon>Bacillota</taxon>
        <taxon>Bacilli</taxon>
        <taxon>Bacillales</taxon>
        <taxon>Caryophanaceae</taxon>
        <taxon>Ureibacillus</taxon>
    </lineage>
</organism>
<dbReference type="AlphaFoldDB" id="A0A396SL28"/>
<dbReference type="UniPathway" id="UPA00219"/>
<dbReference type="Proteomes" id="UP000265692">
    <property type="component" value="Unassembled WGS sequence"/>
</dbReference>
<dbReference type="InterPro" id="IPR036615">
    <property type="entry name" value="Mur_ligase_C_dom_sf"/>
</dbReference>
<keyword evidence="9 17" id="KW-0547">Nucleotide-binding</keyword>
<dbReference type="GO" id="GO:0008360">
    <property type="term" value="P:regulation of cell shape"/>
    <property type="evidence" value="ECO:0007669"/>
    <property type="project" value="UniProtKB-KW"/>
</dbReference>
<dbReference type="RefSeq" id="WP_118874748.1">
    <property type="nucleotide sequence ID" value="NZ_QWEI01000001.1"/>
</dbReference>
<proteinExistence type="inferred from homology"/>
<dbReference type="Gene3D" id="3.40.50.720">
    <property type="entry name" value="NAD(P)-binding Rossmann-like Domain"/>
    <property type="match status" value="1"/>
</dbReference>
<dbReference type="Pfam" id="PF21799">
    <property type="entry name" value="MurD-like_N"/>
    <property type="match status" value="1"/>
</dbReference>
<evidence type="ECO:0000313" key="22">
    <source>
        <dbReference type="Proteomes" id="UP000265692"/>
    </source>
</evidence>
<evidence type="ECO:0000256" key="12">
    <source>
        <dbReference type="ARBA" id="ARBA00022984"/>
    </source>
</evidence>
<accession>A0A396SL28</accession>
<dbReference type="EMBL" id="QWEI01000001">
    <property type="protein sequence ID" value="RHW39737.1"/>
    <property type="molecule type" value="Genomic_DNA"/>
</dbReference>
<evidence type="ECO:0000256" key="8">
    <source>
        <dbReference type="ARBA" id="ARBA00022598"/>
    </source>
</evidence>
<comment type="catalytic activity">
    <reaction evidence="16 17 18">
        <text>UDP-N-acetyl-alpha-D-muramoyl-L-alanine + D-glutamate + ATP = UDP-N-acetyl-alpha-D-muramoyl-L-alanyl-D-glutamate + ADP + phosphate + H(+)</text>
        <dbReference type="Rhea" id="RHEA:16429"/>
        <dbReference type="ChEBI" id="CHEBI:15378"/>
        <dbReference type="ChEBI" id="CHEBI:29986"/>
        <dbReference type="ChEBI" id="CHEBI:30616"/>
        <dbReference type="ChEBI" id="CHEBI:43474"/>
        <dbReference type="ChEBI" id="CHEBI:83898"/>
        <dbReference type="ChEBI" id="CHEBI:83900"/>
        <dbReference type="ChEBI" id="CHEBI:456216"/>
        <dbReference type="EC" id="6.3.2.9"/>
    </reaction>
</comment>
<dbReference type="GO" id="GO:0005737">
    <property type="term" value="C:cytoplasm"/>
    <property type="evidence" value="ECO:0007669"/>
    <property type="project" value="UniProtKB-SubCell"/>
</dbReference>
<dbReference type="SUPFAM" id="SSF53623">
    <property type="entry name" value="MurD-like peptide ligases, catalytic domain"/>
    <property type="match status" value="1"/>
</dbReference>
<dbReference type="Gene3D" id="3.90.190.20">
    <property type="entry name" value="Mur ligase, C-terminal domain"/>
    <property type="match status" value="1"/>
</dbReference>
<dbReference type="InterPro" id="IPR005762">
    <property type="entry name" value="MurD"/>
</dbReference>
<evidence type="ECO:0000313" key="21">
    <source>
        <dbReference type="EMBL" id="RHW39737.1"/>
    </source>
</evidence>
<evidence type="ECO:0000256" key="18">
    <source>
        <dbReference type="RuleBase" id="RU003664"/>
    </source>
</evidence>
<protein>
    <recommendedName>
        <fullName evidence="6 17">UDP-N-acetylmuramoylalanine--D-glutamate ligase</fullName>
        <ecNumber evidence="5 17">6.3.2.9</ecNumber>
    </recommendedName>
    <alternativeName>
        <fullName evidence="15 17">D-glutamic acid-adding enzyme</fullName>
    </alternativeName>
    <alternativeName>
        <fullName evidence="14 17">UDP-N-acetylmuramoyl-L-alanyl-D-glutamate synthetase</fullName>
    </alternativeName>
</protein>
<sequence>MIQYTKLQHKKVLVLGLAKSGVAAAELLHELGAFVTVNDSKPFDENPQAQGLLEKGITVICGRHPEDLLDEGFVLIVKNPGIPYNNPIIEDAIGRGIPVITEVELAYLISEAPIIGITGTNGKTTTTTLLFEMLQRGNRNPLIAGNIGTVACGVAREAAEDNVIVTELSSFQLMGTVAFKPKIAILTNLFDAHLDYHGTFEEYAKAKFAITKNQDENDWLIYNAGQDVVKELASKSKARKVPFYSDGRTNEGISADAATIYWQGEPFIERKIIALPGKHNLENILASLAACILYGCDKNALEQVLCTFTGVRHRTQFVREWNGRKFYNDSKATNCLATKVALDAFTQPTVLIAGGLDRGHSFEELRLSMKNVRGVVAFGQTGERFLEFAKSCGVEEVVLAQDVEDAVLQAARISKSGEVVLLSPACASWDQYKSFEIRGDLFIEAVMKL</sequence>
<keyword evidence="17 18" id="KW-0131">Cell cycle</keyword>
<evidence type="ECO:0000256" key="2">
    <source>
        <dbReference type="ARBA" id="ARBA00004496"/>
    </source>
</evidence>
<dbReference type="Pfam" id="PF08245">
    <property type="entry name" value="Mur_ligase_M"/>
    <property type="match status" value="1"/>
</dbReference>
<feature type="domain" description="Mur ligase C-terminal" evidence="19">
    <location>
        <begin position="313"/>
        <end position="426"/>
    </location>
</feature>
<dbReference type="NCBIfam" id="TIGR01087">
    <property type="entry name" value="murD"/>
    <property type="match status" value="1"/>
</dbReference>
<comment type="caution">
    <text evidence="21">The sequence shown here is derived from an EMBL/GenBank/DDBJ whole genome shotgun (WGS) entry which is preliminary data.</text>
</comment>
<evidence type="ECO:0000256" key="6">
    <source>
        <dbReference type="ARBA" id="ARBA00015655"/>
    </source>
</evidence>
<dbReference type="InterPro" id="IPR036565">
    <property type="entry name" value="Mur-like_cat_sf"/>
</dbReference>
<keyword evidence="12 17" id="KW-0573">Peptidoglycan synthesis</keyword>
<evidence type="ECO:0000256" key="11">
    <source>
        <dbReference type="ARBA" id="ARBA00022960"/>
    </source>
</evidence>
<dbReference type="EC" id="6.3.2.9" evidence="5 17"/>
<dbReference type="Pfam" id="PF02875">
    <property type="entry name" value="Mur_ligase_C"/>
    <property type="match status" value="1"/>
</dbReference>
<dbReference type="GO" id="GO:0009252">
    <property type="term" value="P:peptidoglycan biosynthetic process"/>
    <property type="evidence" value="ECO:0007669"/>
    <property type="project" value="UniProtKB-UniRule"/>
</dbReference>
<comment type="subcellular location">
    <subcellularLocation>
        <location evidence="2 17 18">Cytoplasm</location>
    </subcellularLocation>
</comment>
<evidence type="ECO:0000256" key="13">
    <source>
        <dbReference type="ARBA" id="ARBA00023316"/>
    </source>
</evidence>
<evidence type="ECO:0000256" key="7">
    <source>
        <dbReference type="ARBA" id="ARBA00022490"/>
    </source>
</evidence>
<dbReference type="SUPFAM" id="SSF53244">
    <property type="entry name" value="MurD-like peptide ligases, peptide-binding domain"/>
    <property type="match status" value="1"/>
</dbReference>
<evidence type="ECO:0000256" key="14">
    <source>
        <dbReference type="ARBA" id="ARBA00030398"/>
    </source>
</evidence>
<evidence type="ECO:0000256" key="4">
    <source>
        <dbReference type="ARBA" id="ARBA00010416"/>
    </source>
</evidence>
<reference evidence="21 22" key="1">
    <citation type="submission" date="2018-08" db="EMBL/GenBank/DDBJ databases">
        <title>Lysinibacillus sp. YLB-03 draft genome sequence.</title>
        <authorList>
            <person name="Yu L."/>
        </authorList>
    </citation>
    <scope>NUCLEOTIDE SEQUENCE [LARGE SCALE GENOMIC DNA]</scope>
    <source>
        <strain evidence="21 22">YLB-03</strain>
    </source>
</reference>
<keyword evidence="17 18" id="KW-0132">Cell division</keyword>